<dbReference type="SUPFAM" id="SSF51695">
    <property type="entry name" value="PLC-like phosphodiesterases"/>
    <property type="match status" value="1"/>
</dbReference>
<reference evidence="3" key="2">
    <citation type="submission" date="2021-04" db="EMBL/GenBank/DDBJ databases">
        <authorList>
            <person name="Gilroy R."/>
        </authorList>
    </citation>
    <scope>NUCLEOTIDE SEQUENCE</scope>
    <source>
        <strain evidence="3">1719</strain>
    </source>
</reference>
<dbReference type="CDD" id="cd08566">
    <property type="entry name" value="GDPD_AtGDE_like"/>
    <property type="match status" value="1"/>
</dbReference>
<proteinExistence type="predicted"/>
<dbReference type="GO" id="GO:0070291">
    <property type="term" value="P:N-acylethanolamine metabolic process"/>
    <property type="evidence" value="ECO:0007669"/>
    <property type="project" value="TreeGrafter"/>
</dbReference>
<keyword evidence="1" id="KW-0732">Signal</keyword>
<feature type="signal peptide" evidence="1">
    <location>
        <begin position="1"/>
        <end position="23"/>
    </location>
</feature>
<name>A0A9D2AZX3_9SPHI</name>
<dbReference type="GO" id="GO:0008889">
    <property type="term" value="F:glycerophosphodiester phosphodiesterase activity"/>
    <property type="evidence" value="ECO:0007669"/>
    <property type="project" value="TreeGrafter"/>
</dbReference>
<evidence type="ECO:0000313" key="4">
    <source>
        <dbReference type="Proteomes" id="UP000824156"/>
    </source>
</evidence>
<dbReference type="Pfam" id="PF03009">
    <property type="entry name" value="GDPD"/>
    <property type="match status" value="1"/>
</dbReference>
<dbReference type="InterPro" id="IPR030395">
    <property type="entry name" value="GP_PDE_dom"/>
</dbReference>
<organism evidence="3 4">
    <name type="scientific">Candidatus Sphingobacterium stercoripullorum</name>
    <dbReference type="NCBI Taxonomy" id="2838759"/>
    <lineage>
        <taxon>Bacteria</taxon>
        <taxon>Pseudomonadati</taxon>
        <taxon>Bacteroidota</taxon>
        <taxon>Sphingobacteriia</taxon>
        <taxon>Sphingobacteriales</taxon>
        <taxon>Sphingobacteriaceae</taxon>
        <taxon>Sphingobacterium</taxon>
    </lineage>
</organism>
<gene>
    <name evidence="3" type="ORF">H9853_09970</name>
</gene>
<dbReference type="GO" id="GO:0006644">
    <property type="term" value="P:phospholipid metabolic process"/>
    <property type="evidence" value="ECO:0007669"/>
    <property type="project" value="TreeGrafter"/>
</dbReference>
<evidence type="ECO:0000313" key="3">
    <source>
        <dbReference type="EMBL" id="HIX55344.1"/>
    </source>
</evidence>
<feature type="domain" description="GP-PDE" evidence="2">
    <location>
        <begin position="68"/>
        <end position="309"/>
    </location>
</feature>
<dbReference type="Gene3D" id="3.20.20.190">
    <property type="entry name" value="Phosphatidylinositol (PI) phosphodiesterase"/>
    <property type="match status" value="1"/>
</dbReference>
<accession>A0A9D2AZX3</accession>
<dbReference type="GO" id="GO:0006580">
    <property type="term" value="P:ethanolamine metabolic process"/>
    <property type="evidence" value="ECO:0007669"/>
    <property type="project" value="TreeGrafter"/>
</dbReference>
<dbReference type="InterPro" id="IPR017946">
    <property type="entry name" value="PLC-like_Pdiesterase_TIM-brl"/>
</dbReference>
<dbReference type="PANTHER" id="PTHR46320:SF1">
    <property type="entry name" value="GLYCEROPHOSPHODIESTER PHOSPHODIESTERASE 1"/>
    <property type="match status" value="1"/>
</dbReference>
<dbReference type="PROSITE" id="PS51257">
    <property type="entry name" value="PROKAR_LIPOPROTEIN"/>
    <property type="match status" value="1"/>
</dbReference>
<dbReference type="EMBL" id="DXEZ01000276">
    <property type="protein sequence ID" value="HIX55344.1"/>
    <property type="molecule type" value="Genomic_DNA"/>
</dbReference>
<dbReference type="PANTHER" id="PTHR46320">
    <property type="entry name" value="GLYCEROPHOSPHODIESTER PHOSPHODIESTERASE 1"/>
    <property type="match status" value="1"/>
</dbReference>
<dbReference type="AlphaFoldDB" id="A0A9D2AZX3"/>
<feature type="chain" id="PRO_5039306065" evidence="1">
    <location>
        <begin position="24"/>
        <end position="325"/>
    </location>
</feature>
<comment type="caution">
    <text evidence="3">The sequence shown here is derived from an EMBL/GenBank/DDBJ whole genome shotgun (WGS) entry which is preliminary data.</text>
</comment>
<reference evidence="3" key="1">
    <citation type="journal article" date="2021" name="PeerJ">
        <title>Extensive microbial diversity within the chicken gut microbiome revealed by metagenomics and culture.</title>
        <authorList>
            <person name="Gilroy R."/>
            <person name="Ravi A."/>
            <person name="Getino M."/>
            <person name="Pursley I."/>
            <person name="Horton D.L."/>
            <person name="Alikhan N.F."/>
            <person name="Baker D."/>
            <person name="Gharbi K."/>
            <person name="Hall N."/>
            <person name="Watson M."/>
            <person name="Adriaenssens E.M."/>
            <person name="Foster-Nyarko E."/>
            <person name="Jarju S."/>
            <person name="Secka A."/>
            <person name="Antonio M."/>
            <person name="Oren A."/>
            <person name="Chaudhuri R.R."/>
            <person name="La Ragione R."/>
            <person name="Hildebrand F."/>
            <person name="Pallen M.J."/>
        </authorList>
    </citation>
    <scope>NUCLEOTIDE SEQUENCE</scope>
    <source>
        <strain evidence="3">1719</strain>
    </source>
</reference>
<evidence type="ECO:0000259" key="2">
    <source>
        <dbReference type="PROSITE" id="PS51704"/>
    </source>
</evidence>
<evidence type="ECO:0000256" key="1">
    <source>
        <dbReference type="SAM" id="SignalP"/>
    </source>
</evidence>
<dbReference type="PROSITE" id="PS51704">
    <property type="entry name" value="GP_PDE"/>
    <property type="match status" value="1"/>
</dbReference>
<dbReference type="Proteomes" id="UP000824156">
    <property type="component" value="Unassembled WGS sequence"/>
</dbReference>
<protein>
    <submittedName>
        <fullName evidence="3">Glycerophosphodiester phosphodiesterase family protein</fullName>
    </submittedName>
</protein>
<sequence length="325" mass="36074">MYRKTFYLLLSALFIVFSSCNNPQNTSEGRSAETVEAPANFTGKSAFKITSLDELEAFFQFSSAERYPLISAHRGGPEDDYPENALETFEKSAQLGAVIIECDVQMTADSVLYLMHDEKLERTTNGRGVGTQKTWKELKPLQLKALNGQVTGYGIPKLSDVLSWGKGKVIFTLDIKNGTSYEALISEIRKAGAESSVVLITYNDNQARKLHSLAPDLMLSVSLRNQADLDRLLSKGVSPEKMIAFVGTSLPDKQGIDALHEKGIWTILGTLGNLDRQAQAQGEHLYAEWVDGGIDILSTDRVVPAFNALEYYIRDRKLENPFILR</sequence>
<dbReference type="GO" id="GO:0005886">
    <property type="term" value="C:plasma membrane"/>
    <property type="evidence" value="ECO:0007669"/>
    <property type="project" value="TreeGrafter"/>
</dbReference>